<evidence type="ECO:0000313" key="4">
    <source>
        <dbReference type="Proteomes" id="UP000441162"/>
    </source>
</evidence>
<proteinExistence type="predicted"/>
<evidence type="ECO:0000313" key="6">
    <source>
        <dbReference type="Proteomes" id="UP000500949"/>
    </source>
</evidence>
<dbReference type="Proteomes" id="UP000500949">
    <property type="component" value="Chromosome"/>
</dbReference>
<dbReference type="EMBL" id="CP046176">
    <property type="protein sequence ID" value="QJR75141.1"/>
    <property type="molecule type" value="Genomic_DNA"/>
</dbReference>
<evidence type="ECO:0000313" key="2">
    <source>
        <dbReference type="EMBL" id="KAA5401062.1"/>
    </source>
</evidence>
<dbReference type="InterPro" id="IPR047698">
    <property type="entry name" value="ArsF-like"/>
</dbReference>
<dbReference type="AlphaFoldDB" id="A0A4Q5HKY6"/>
<dbReference type="GeneID" id="93445341"/>
<evidence type="ECO:0000313" key="3">
    <source>
        <dbReference type="EMBL" id="QJR75141.1"/>
    </source>
</evidence>
<dbReference type="PROSITE" id="PS51257">
    <property type="entry name" value="PROKAR_LIPOPROTEIN"/>
    <property type="match status" value="1"/>
</dbReference>
<protein>
    <submittedName>
        <fullName evidence="2">Thioredoxin</fullName>
    </submittedName>
</protein>
<dbReference type="Proteomes" id="UP000441162">
    <property type="component" value="Unassembled WGS sequence"/>
</dbReference>
<evidence type="ECO:0000313" key="1">
    <source>
        <dbReference type="EMBL" id="KAA5398010.1"/>
    </source>
</evidence>
<dbReference type="Proteomes" id="UP000481616">
    <property type="component" value="Unassembled WGS sequence"/>
</dbReference>
<accession>A0A4Q5HKY6</accession>
<sequence>MNRLILALIISCGLTACSNNGTKKSASTDVEQTQPQEQKDRVEVLYFHSKQRCATCMAIEKNAKEAVEAEFADELKNGTLVFRTIDISEPKNEAIAEKYEVTWSSLFISKWKAGKETYENLTEYAFANARTAPATFKNGVAEKVRTLLK</sequence>
<dbReference type="EMBL" id="VVYY01000008">
    <property type="protein sequence ID" value="KAA5398010.1"/>
    <property type="molecule type" value="Genomic_DNA"/>
</dbReference>
<evidence type="ECO:0000313" key="5">
    <source>
        <dbReference type="Proteomes" id="UP000481616"/>
    </source>
</evidence>
<reference evidence="4 5" key="1">
    <citation type="journal article" date="2019" name="Nat. Med.">
        <title>A library of human gut bacterial isolates paired with longitudinal multiomics data enables mechanistic microbiome research.</title>
        <authorList>
            <person name="Poyet M."/>
            <person name="Groussin M."/>
            <person name="Gibbons S.M."/>
            <person name="Avila-Pacheco J."/>
            <person name="Jiang X."/>
            <person name="Kearney S.M."/>
            <person name="Perrotta A.R."/>
            <person name="Berdy B."/>
            <person name="Zhao S."/>
            <person name="Lieberman T.D."/>
            <person name="Swanson P.K."/>
            <person name="Smith M."/>
            <person name="Roesemann S."/>
            <person name="Alexander J.E."/>
            <person name="Rich S.A."/>
            <person name="Livny J."/>
            <person name="Vlamakis H."/>
            <person name="Clish C."/>
            <person name="Bullock K."/>
            <person name="Deik A."/>
            <person name="Scott J."/>
            <person name="Pierce K.A."/>
            <person name="Xavier R.J."/>
            <person name="Alm E.J."/>
        </authorList>
    </citation>
    <scope>NUCLEOTIDE SEQUENCE [LARGE SCALE GENOMIC DNA]</scope>
    <source>
        <strain evidence="1 5">BIOML-A1</strain>
        <strain evidence="2 4">BIOML-A4</strain>
    </source>
</reference>
<dbReference type="EMBL" id="VVZA01000044">
    <property type="protein sequence ID" value="KAA5401062.1"/>
    <property type="molecule type" value="Genomic_DNA"/>
</dbReference>
<gene>
    <name evidence="2" type="ORF">F2Y51_23535</name>
    <name evidence="1" type="ORF">F2Y58_10730</name>
    <name evidence="3" type="ORF">GKD17_01450</name>
</gene>
<organism evidence="2 4">
    <name type="scientific">Phocaeicola dorei</name>
    <dbReference type="NCBI Taxonomy" id="357276"/>
    <lineage>
        <taxon>Bacteria</taxon>
        <taxon>Pseudomonadati</taxon>
        <taxon>Bacteroidota</taxon>
        <taxon>Bacteroidia</taxon>
        <taxon>Bacteroidales</taxon>
        <taxon>Bacteroidaceae</taxon>
        <taxon>Phocaeicola</taxon>
    </lineage>
</organism>
<name>A0A4Q5HKY6_9BACT</name>
<dbReference type="RefSeq" id="WP_007834851.1">
    <property type="nucleotide sequence ID" value="NZ_CP046176.1"/>
</dbReference>
<dbReference type="Gene3D" id="3.40.30.10">
    <property type="entry name" value="Glutaredoxin"/>
    <property type="match status" value="1"/>
</dbReference>
<dbReference type="NCBIfam" id="NF040494">
    <property type="entry name" value="nitrored_ArsF"/>
    <property type="match status" value="1"/>
</dbReference>
<reference evidence="3 6" key="2">
    <citation type="submission" date="2019-11" db="EMBL/GenBank/DDBJ databases">
        <title>Complete genome sequence of Bacteroides dorei DSM 17855.</title>
        <authorList>
            <person name="Russell J.T."/>
        </authorList>
    </citation>
    <scope>NUCLEOTIDE SEQUENCE [LARGE SCALE GENOMIC DNA]</scope>
    <source>
        <strain evidence="3 6">DSM 17855</strain>
    </source>
</reference>